<keyword evidence="7" id="KW-0282">Flagellum</keyword>
<feature type="domain" description="SRP54-type proteins GTP-binding" evidence="6">
    <location>
        <begin position="119"/>
        <end position="308"/>
    </location>
</feature>
<dbReference type="PANTHER" id="PTHR43134">
    <property type="entry name" value="SIGNAL RECOGNITION PARTICLE RECEPTOR SUBUNIT ALPHA"/>
    <property type="match status" value="1"/>
</dbReference>
<accession>A0A8G2BKS0</accession>
<name>A0A8G2BKS0_9PROT</name>
<evidence type="ECO:0000256" key="4">
    <source>
        <dbReference type="ARBA" id="ARBA00023134"/>
    </source>
</evidence>
<keyword evidence="4" id="KW-0342">GTP-binding</keyword>
<dbReference type="AlphaFoldDB" id="A0A8G2BKS0"/>
<dbReference type="GO" id="GO:0006614">
    <property type="term" value="P:SRP-dependent cotranslational protein targeting to membrane"/>
    <property type="evidence" value="ECO:0007669"/>
    <property type="project" value="InterPro"/>
</dbReference>
<evidence type="ECO:0000256" key="3">
    <source>
        <dbReference type="ARBA" id="ARBA00022741"/>
    </source>
</evidence>
<keyword evidence="5" id="KW-0472">Membrane</keyword>
<evidence type="ECO:0000259" key="6">
    <source>
        <dbReference type="SMART" id="SM00962"/>
    </source>
</evidence>
<comment type="subcellular location">
    <subcellularLocation>
        <location evidence="1">Cell membrane</location>
        <topology evidence="1">Peripheral membrane protein</topology>
        <orientation evidence="1">Cytoplasmic side</orientation>
    </subcellularLocation>
</comment>
<reference evidence="7 8" key="1">
    <citation type="submission" date="2016-10" db="EMBL/GenBank/DDBJ databases">
        <authorList>
            <person name="Varghese N."/>
            <person name="Submissions S."/>
        </authorList>
    </citation>
    <scope>NUCLEOTIDE SEQUENCE [LARGE SCALE GENOMIC DNA]</scope>
    <source>
        <strain evidence="7 8">DSM 18839</strain>
    </source>
</reference>
<dbReference type="InterPro" id="IPR000897">
    <property type="entry name" value="SRP54_GTPase_dom"/>
</dbReference>
<evidence type="ECO:0000256" key="2">
    <source>
        <dbReference type="ARBA" id="ARBA00008531"/>
    </source>
</evidence>
<protein>
    <submittedName>
        <fullName evidence="7">Flagellar biosynthesis protein FlhF</fullName>
    </submittedName>
</protein>
<keyword evidence="8" id="KW-1185">Reference proteome</keyword>
<proteinExistence type="inferred from homology"/>
<dbReference type="GO" id="GO:0005525">
    <property type="term" value="F:GTP binding"/>
    <property type="evidence" value="ECO:0007669"/>
    <property type="project" value="UniProtKB-KW"/>
</dbReference>
<gene>
    <name evidence="7" type="ORF">SAMN05660686_03887</name>
</gene>
<dbReference type="PANTHER" id="PTHR43134:SF3">
    <property type="entry name" value="FLAGELLAR BIOSYNTHESIS PROTEIN FLHF"/>
    <property type="match status" value="1"/>
</dbReference>
<sequence length="319" mass="33731">MRLKTFTAASMNEAMQLVKTHLGPDAIIVSTQKGEGGIGVRLTAAIEAPEEEDAWDYDEDHIDPIDEIVEALTHHNVIAELSEKLTRIAGSLDADDAKLALAGALDQHFKFQPLPVTGTRPIVLVGLPGAGKTVTTAKLATRQVMKKKPVNVITTDMVRAGGYDQLEAFTRLLKIDLLTAGTCDELSDAVAASAPGTLTLVDCAGGNPFDPEDLEHQRRLVEGLDAEMVLVMAAGTDPLDAIDQARAYARIGARRLIATRLDIARRLGSVLAAADAGRLAFAEVGIGSGVADGLGPLNPVSLARLLLPNEHSAREEAAE</sequence>
<evidence type="ECO:0000313" key="8">
    <source>
        <dbReference type="Proteomes" id="UP000198615"/>
    </source>
</evidence>
<keyword evidence="7" id="KW-0966">Cell projection</keyword>
<evidence type="ECO:0000256" key="5">
    <source>
        <dbReference type="ARBA" id="ARBA00023136"/>
    </source>
</evidence>
<comment type="similarity">
    <text evidence="2">Belongs to the GTP-binding SRP family.</text>
</comment>
<dbReference type="Proteomes" id="UP000198615">
    <property type="component" value="Unassembled WGS sequence"/>
</dbReference>
<evidence type="ECO:0000256" key="1">
    <source>
        <dbReference type="ARBA" id="ARBA00004413"/>
    </source>
</evidence>
<dbReference type="RefSeq" id="WP_051244909.1">
    <property type="nucleotide sequence ID" value="NZ_FNBW01000013.1"/>
</dbReference>
<dbReference type="InterPro" id="IPR027417">
    <property type="entry name" value="P-loop_NTPase"/>
</dbReference>
<dbReference type="Pfam" id="PF00448">
    <property type="entry name" value="SRP54"/>
    <property type="match status" value="1"/>
</dbReference>
<evidence type="ECO:0000313" key="7">
    <source>
        <dbReference type="EMBL" id="SDG27982.1"/>
    </source>
</evidence>
<keyword evidence="3" id="KW-0547">Nucleotide-binding</keyword>
<dbReference type="GO" id="GO:0003924">
    <property type="term" value="F:GTPase activity"/>
    <property type="evidence" value="ECO:0007669"/>
    <property type="project" value="TreeGrafter"/>
</dbReference>
<dbReference type="SUPFAM" id="SSF52540">
    <property type="entry name" value="P-loop containing nucleoside triphosphate hydrolases"/>
    <property type="match status" value="1"/>
</dbReference>
<dbReference type="Gene3D" id="3.40.50.300">
    <property type="entry name" value="P-loop containing nucleotide triphosphate hydrolases"/>
    <property type="match status" value="1"/>
</dbReference>
<dbReference type="GO" id="GO:0005886">
    <property type="term" value="C:plasma membrane"/>
    <property type="evidence" value="ECO:0007669"/>
    <property type="project" value="UniProtKB-SubCell"/>
</dbReference>
<keyword evidence="7" id="KW-0969">Cilium</keyword>
<comment type="caution">
    <text evidence="7">The sequence shown here is derived from an EMBL/GenBank/DDBJ whole genome shotgun (WGS) entry which is preliminary data.</text>
</comment>
<dbReference type="OrthoDB" id="9778554at2"/>
<dbReference type="GO" id="GO:0005047">
    <property type="term" value="F:signal recognition particle binding"/>
    <property type="evidence" value="ECO:0007669"/>
    <property type="project" value="TreeGrafter"/>
</dbReference>
<dbReference type="EMBL" id="FNBW01000013">
    <property type="protein sequence ID" value="SDG27982.1"/>
    <property type="molecule type" value="Genomic_DNA"/>
</dbReference>
<dbReference type="SMART" id="SM00962">
    <property type="entry name" value="SRP54"/>
    <property type="match status" value="1"/>
</dbReference>
<organism evidence="7 8">
    <name type="scientific">Thalassobaculum litoreum DSM 18839</name>
    <dbReference type="NCBI Taxonomy" id="1123362"/>
    <lineage>
        <taxon>Bacteria</taxon>
        <taxon>Pseudomonadati</taxon>
        <taxon>Pseudomonadota</taxon>
        <taxon>Alphaproteobacteria</taxon>
        <taxon>Rhodospirillales</taxon>
        <taxon>Thalassobaculaceae</taxon>
        <taxon>Thalassobaculum</taxon>
    </lineage>
</organism>